<dbReference type="Pfam" id="PF01607">
    <property type="entry name" value="CBM_14"/>
    <property type="match status" value="1"/>
</dbReference>
<keyword evidence="4" id="KW-1015">Disulfide bond</keyword>
<reference evidence="7 8" key="1">
    <citation type="submission" date="2023-11" db="EMBL/GenBank/DDBJ databases">
        <title>Halocaridina rubra genome assembly.</title>
        <authorList>
            <person name="Smith C."/>
        </authorList>
    </citation>
    <scope>NUCLEOTIDE SEQUENCE [LARGE SCALE GENOMIC DNA]</scope>
    <source>
        <strain evidence="7">EP-1</strain>
        <tissue evidence="7">Whole</tissue>
    </source>
</reference>
<dbReference type="AlphaFoldDB" id="A0AAN8WZT4"/>
<organism evidence="7 8">
    <name type="scientific">Halocaridina rubra</name>
    <name type="common">Hawaiian red shrimp</name>
    <dbReference type="NCBI Taxonomy" id="373956"/>
    <lineage>
        <taxon>Eukaryota</taxon>
        <taxon>Metazoa</taxon>
        <taxon>Ecdysozoa</taxon>
        <taxon>Arthropoda</taxon>
        <taxon>Crustacea</taxon>
        <taxon>Multicrustacea</taxon>
        <taxon>Malacostraca</taxon>
        <taxon>Eumalacostraca</taxon>
        <taxon>Eucarida</taxon>
        <taxon>Decapoda</taxon>
        <taxon>Pleocyemata</taxon>
        <taxon>Caridea</taxon>
        <taxon>Atyoidea</taxon>
        <taxon>Atyidae</taxon>
        <taxon>Halocaridina</taxon>
    </lineage>
</organism>
<dbReference type="PROSITE" id="PS50940">
    <property type="entry name" value="CHIT_BIND_II"/>
    <property type="match status" value="1"/>
</dbReference>
<feature type="domain" description="Chitin-binding type-2" evidence="6">
    <location>
        <begin position="94"/>
        <end position="154"/>
    </location>
</feature>
<dbReference type="InterPro" id="IPR002557">
    <property type="entry name" value="Chitin-bd_dom"/>
</dbReference>
<evidence type="ECO:0000256" key="2">
    <source>
        <dbReference type="ARBA" id="ARBA00022729"/>
    </source>
</evidence>
<evidence type="ECO:0000256" key="1">
    <source>
        <dbReference type="ARBA" id="ARBA00022669"/>
    </source>
</evidence>
<keyword evidence="3" id="KW-0677">Repeat</keyword>
<dbReference type="GO" id="GO:0005576">
    <property type="term" value="C:extracellular region"/>
    <property type="evidence" value="ECO:0007669"/>
    <property type="project" value="InterPro"/>
</dbReference>
<comment type="caution">
    <text evidence="7">The sequence shown here is derived from an EMBL/GenBank/DDBJ whole genome shotgun (WGS) entry which is preliminary data.</text>
</comment>
<accession>A0AAN8WZT4</accession>
<protein>
    <recommendedName>
        <fullName evidence="6">Chitin-binding type-2 domain-containing protein</fullName>
    </recommendedName>
</protein>
<keyword evidence="2" id="KW-0732">Signal</keyword>
<evidence type="ECO:0000313" key="7">
    <source>
        <dbReference type="EMBL" id="KAK7070244.1"/>
    </source>
</evidence>
<dbReference type="InterPro" id="IPR036508">
    <property type="entry name" value="Chitin-bd_dom_sf"/>
</dbReference>
<evidence type="ECO:0000256" key="3">
    <source>
        <dbReference type="ARBA" id="ARBA00022737"/>
    </source>
</evidence>
<keyword evidence="5" id="KW-0325">Glycoprotein</keyword>
<dbReference type="PANTHER" id="PTHR23301:SF0">
    <property type="entry name" value="CHITIN-BINDING TYPE-2 DOMAIN-CONTAINING PROTEIN-RELATED"/>
    <property type="match status" value="1"/>
</dbReference>
<sequence length="165" mass="18099">MQITLAFLRYKYQLLSNSFSVPLRDGHRSQFCAYISSPAIVSLVPLITAASHNKKMKATFLVLTLLAITNQCWGEVNAGVVKPSNLIACPDEVSRGCPYPQGQFPAYFAHPEDCSKFCECGVEGIAWEVQCGSGLLWNDAVKACDWPNNVRITLPTSKASVITKL</sequence>
<keyword evidence="8" id="KW-1185">Reference proteome</keyword>
<dbReference type="EMBL" id="JAXCGZ010015459">
    <property type="protein sequence ID" value="KAK7070244.1"/>
    <property type="molecule type" value="Genomic_DNA"/>
</dbReference>
<dbReference type="Proteomes" id="UP001381693">
    <property type="component" value="Unassembled WGS sequence"/>
</dbReference>
<evidence type="ECO:0000256" key="4">
    <source>
        <dbReference type="ARBA" id="ARBA00023157"/>
    </source>
</evidence>
<dbReference type="SUPFAM" id="SSF57625">
    <property type="entry name" value="Invertebrate chitin-binding proteins"/>
    <property type="match status" value="1"/>
</dbReference>
<dbReference type="GO" id="GO:0008061">
    <property type="term" value="F:chitin binding"/>
    <property type="evidence" value="ECO:0007669"/>
    <property type="project" value="UniProtKB-KW"/>
</dbReference>
<dbReference type="PANTHER" id="PTHR23301">
    <property type="entry name" value="CHITIN BINDING PERITROPHIN-A"/>
    <property type="match status" value="1"/>
</dbReference>
<proteinExistence type="predicted"/>
<evidence type="ECO:0000256" key="5">
    <source>
        <dbReference type="ARBA" id="ARBA00023180"/>
    </source>
</evidence>
<evidence type="ECO:0000259" key="6">
    <source>
        <dbReference type="PROSITE" id="PS50940"/>
    </source>
</evidence>
<gene>
    <name evidence="7" type="ORF">SK128_000872</name>
</gene>
<dbReference type="Gene3D" id="2.170.140.10">
    <property type="entry name" value="Chitin binding domain"/>
    <property type="match status" value="1"/>
</dbReference>
<dbReference type="SMART" id="SM00494">
    <property type="entry name" value="ChtBD2"/>
    <property type="match status" value="1"/>
</dbReference>
<name>A0AAN8WZT4_HALRR</name>
<keyword evidence="1" id="KW-0147">Chitin-binding</keyword>
<evidence type="ECO:0000313" key="8">
    <source>
        <dbReference type="Proteomes" id="UP001381693"/>
    </source>
</evidence>
<dbReference type="InterPro" id="IPR051940">
    <property type="entry name" value="Chitin_bind-dev_reg"/>
</dbReference>